<feature type="binding site" evidence="9">
    <location>
        <position position="179"/>
    </location>
    <ligand>
        <name>ATP</name>
        <dbReference type="ChEBI" id="CHEBI:30616"/>
    </ligand>
</feature>
<feature type="compositionally biased region" description="Polar residues" evidence="10">
    <location>
        <begin position="944"/>
        <end position="954"/>
    </location>
</feature>
<dbReference type="PRINTS" id="PR00109">
    <property type="entry name" value="TYRKINASE"/>
</dbReference>
<feature type="compositionally biased region" description="Polar residues" evidence="10">
    <location>
        <begin position="866"/>
        <end position="883"/>
    </location>
</feature>
<dbReference type="InterPro" id="IPR011009">
    <property type="entry name" value="Kinase-like_dom_sf"/>
</dbReference>
<feature type="compositionally biased region" description="Low complexity" evidence="10">
    <location>
        <begin position="921"/>
        <end position="943"/>
    </location>
</feature>
<dbReference type="InterPro" id="IPR000095">
    <property type="entry name" value="CRIB_dom"/>
</dbReference>
<dbReference type="Gene3D" id="3.30.200.20">
    <property type="entry name" value="Phosphorylase Kinase, domain 1"/>
    <property type="match status" value="1"/>
</dbReference>
<feature type="compositionally biased region" description="Low complexity" evidence="10">
    <location>
        <begin position="762"/>
        <end position="783"/>
    </location>
</feature>
<keyword evidence="2" id="KW-0728">SH3 domain</keyword>
<sequence>MTGPIDTTVKHDHLPQLRQFLEQIELEEYYTLIVEKLKVYSIGDLRYANESDLLSLGMSKPQFRKVKRHMPSSYNTALNNNTMLTSTTLGKLLVRKLTLRSTSNLTRSTFELNSDYEQQGSSITSLNQQTNMGKHQQQKNIISQQNIQLIEKIGEGEFGTVYKAFWKAKQTELLTVAVKRLNKLDQDFGLDDILKEVCVLQDIEHTHIVQFFGIVIQTDGSFMLVTEYAHSRSLYECLLSNNAKCEYTIEILIEFLRQITTAMSYLEKKFLIHRDLACRNILVFNKSLVKLSDFGLSRICCSETNYYKTSWKDTLRLPIAWMSPEAINFLRFTSASDIFSFGVCMWECFTYGQMPWQGMSSAEIVNAIDAPNHQRLPRPPYATTELYQIMLQCWKHEPTERPTFSQLEKTLREIELKQVRWKDKNSTSTNSPDGFLSIESCALGPLTILDRCLNVPISSSSVNNFLQCVSVDGQIGFVYNTDVEPLHVISISKPIITTLTKTHSNSHLSSLKMSNFFHRKTDGKKNCAKAKSKQLSKDMIGLPQPDFIHAFHIGVSGETFGDVACLAGVEKTDLIKIPIEQSPSNNEFESNYKQPTVAVVVESKQELDSVEQQTNNEPTSSLLDEVLQAFTEIYCEPETTPYVIEEDISPKPPPKPERSEPTSPKSPTANLQLSSIPSRPIGLNQSPSDNMTDSNSRSSPIHSRLLKKSPLKRSNEETCRFSRELEQRLQNGDISEEAKHAYNLLVNGCTNSSSLSHEENLHSTSNDDLSSNNNNNNVVENNTKQSPSHPVAILFGSSSSSSSTSISIGSSSNNTQSNTSSSSSSDQQKTDRHSHYSSTSTDNDISIDLKPQTDLSPLKLLRNGINPSSITSKHMRQQLSAHDTSSSNHSPISSTSNTLSNLSITSPLYEHHLLLLPPPSQSSSSSNNDDNRSLSSLNSRSLSINKSEQNSITGQPLPPPPDLSSLGSKLTTATMTHTLKLPAPLTSSTSNPYRSKSMKSFFTCSIIYSMSKLSKLILVIGETSRNRKMLYHACALKFYLSEIIISIACRSFNLHTTNNIRRNPTVRYLFKNDSIYLLHESSQVQMPDICPCSDSIDICVCCIPLNLLCCCLPCCRPQRDRTVYVPAAQPMYPSQGHGYVVREPIGPY</sequence>
<evidence type="ECO:0000313" key="14">
    <source>
        <dbReference type="Proteomes" id="UP000663842"/>
    </source>
</evidence>
<evidence type="ECO:0000259" key="11">
    <source>
        <dbReference type="PROSITE" id="PS50011"/>
    </source>
</evidence>
<feature type="domain" description="CRIB" evidence="12">
    <location>
        <begin position="540"/>
        <end position="554"/>
    </location>
</feature>
<dbReference type="PROSITE" id="PS00109">
    <property type="entry name" value="PROTEIN_KINASE_TYR"/>
    <property type="match status" value="1"/>
</dbReference>
<evidence type="ECO:0000256" key="5">
    <source>
        <dbReference type="ARBA" id="ARBA00022777"/>
    </source>
</evidence>
<dbReference type="FunFam" id="1.10.510.10:FF:000521">
    <property type="entry name" value="Tyrosine-protein kinase pr2"/>
    <property type="match status" value="1"/>
</dbReference>
<gene>
    <name evidence="13" type="ORF">UXM345_LOCUS14892</name>
</gene>
<keyword evidence="5" id="KW-0418">Kinase</keyword>
<dbReference type="Pfam" id="PF22931">
    <property type="entry name" value="SAM_TNK"/>
    <property type="match status" value="1"/>
</dbReference>
<dbReference type="InterPro" id="IPR017441">
    <property type="entry name" value="Protein_kinase_ATP_BS"/>
</dbReference>
<dbReference type="PROSITE" id="PS00107">
    <property type="entry name" value="PROTEIN_KINASE_ATP"/>
    <property type="match status" value="1"/>
</dbReference>
<feature type="region of interest" description="Disordered" evidence="10">
    <location>
        <begin position="641"/>
        <end position="718"/>
    </location>
</feature>
<dbReference type="EC" id="2.7.10.2" evidence="1"/>
<proteinExistence type="predicted"/>
<keyword evidence="7" id="KW-0829">Tyrosine-protein kinase</keyword>
<dbReference type="InterPro" id="IPR000719">
    <property type="entry name" value="Prot_kinase_dom"/>
</dbReference>
<dbReference type="SUPFAM" id="SSF56112">
    <property type="entry name" value="Protein kinase-like (PK-like)"/>
    <property type="match status" value="1"/>
</dbReference>
<dbReference type="InterPro" id="IPR008266">
    <property type="entry name" value="Tyr_kinase_AS"/>
</dbReference>
<feature type="compositionally biased region" description="Low complexity" evidence="10">
    <location>
        <begin position="796"/>
        <end position="825"/>
    </location>
</feature>
<feature type="compositionally biased region" description="Low complexity" evidence="10">
    <location>
        <begin position="884"/>
        <end position="898"/>
    </location>
</feature>
<dbReference type="InterPro" id="IPR001245">
    <property type="entry name" value="Ser-Thr/Tyr_kinase_cat_dom"/>
</dbReference>
<evidence type="ECO:0000256" key="10">
    <source>
        <dbReference type="SAM" id="MobiDB-lite"/>
    </source>
</evidence>
<reference evidence="13" key="1">
    <citation type="submission" date="2021-02" db="EMBL/GenBank/DDBJ databases">
        <authorList>
            <person name="Nowell W R."/>
        </authorList>
    </citation>
    <scope>NUCLEOTIDE SEQUENCE</scope>
</reference>
<feature type="region of interest" description="Disordered" evidence="10">
    <location>
        <begin position="752"/>
        <end position="850"/>
    </location>
</feature>
<dbReference type="InterPro" id="IPR020635">
    <property type="entry name" value="Tyr_kinase_cat_dom"/>
</dbReference>
<comment type="catalytic activity">
    <reaction evidence="8">
        <text>L-threonyl-[protein] + ATP = O-phospho-L-threonyl-[protein] + ADP + H(+)</text>
        <dbReference type="Rhea" id="RHEA:46608"/>
        <dbReference type="Rhea" id="RHEA-COMP:11060"/>
        <dbReference type="Rhea" id="RHEA-COMP:11605"/>
        <dbReference type="ChEBI" id="CHEBI:15378"/>
        <dbReference type="ChEBI" id="CHEBI:30013"/>
        <dbReference type="ChEBI" id="CHEBI:30616"/>
        <dbReference type="ChEBI" id="CHEBI:61977"/>
        <dbReference type="ChEBI" id="CHEBI:456216"/>
        <dbReference type="EC" id="2.7.11.1"/>
    </reaction>
</comment>
<feature type="region of interest" description="Disordered" evidence="10">
    <location>
        <begin position="914"/>
        <end position="968"/>
    </location>
</feature>
<evidence type="ECO:0000256" key="9">
    <source>
        <dbReference type="PROSITE-ProRule" id="PRU10141"/>
    </source>
</evidence>
<evidence type="ECO:0000256" key="1">
    <source>
        <dbReference type="ARBA" id="ARBA00011903"/>
    </source>
</evidence>
<dbReference type="EMBL" id="CAJOBF010001727">
    <property type="protein sequence ID" value="CAF3978317.1"/>
    <property type="molecule type" value="Genomic_DNA"/>
</dbReference>
<dbReference type="Pfam" id="PF07714">
    <property type="entry name" value="PK_Tyr_Ser-Thr"/>
    <property type="match status" value="1"/>
</dbReference>
<evidence type="ECO:0000259" key="12">
    <source>
        <dbReference type="PROSITE" id="PS50108"/>
    </source>
</evidence>
<accession>A0A819ME85</accession>
<dbReference type="Proteomes" id="UP000663842">
    <property type="component" value="Unassembled WGS sequence"/>
</dbReference>
<name>A0A819ME85_9BILA</name>
<dbReference type="InterPro" id="IPR050198">
    <property type="entry name" value="Non-receptor_tyrosine_kinases"/>
</dbReference>
<feature type="compositionally biased region" description="Polar residues" evidence="10">
    <location>
        <begin position="669"/>
        <end position="701"/>
    </location>
</feature>
<evidence type="ECO:0000256" key="2">
    <source>
        <dbReference type="ARBA" id="ARBA00022443"/>
    </source>
</evidence>
<comment type="caution">
    <text evidence="13">The sequence shown here is derived from an EMBL/GenBank/DDBJ whole genome shotgun (WGS) entry which is preliminary data.</text>
</comment>
<dbReference type="SMART" id="SM00219">
    <property type="entry name" value="TyrKc"/>
    <property type="match status" value="1"/>
</dbReference>
<dbReference type="GO" id="GO:0004674">
    <property type="term" value="F:protein serine/threonine kinase activity"/>
    <property type="evidence" value="ECO:0007669"/>
    <property type="project" value="UniProtKB-EC"/>
</dbReference>
<keyword evidence="3" id="KW-0808">Transferase</keyword>
<dbReference type="PROSITE" id="PS50011">
    <property type="entry name" value="PROTEIN_KINASE_DOM"/>
    <property type="match status" value="1"/>
</dbReference>
<evidence type="ECO:0000256" key="8">
    <source>
        <dbReference type="ARBA" id="ARBA00047899"/>
    </source>
</evidence>
<dbReference type="Gene3D" id="1.10.510.10">
    <property type="entry name" value="Transferase(Phosphotransferase) domain 1"/>
    <property type="match status" value="1"/>
</dbReference>
<evidence type="ECO:0000256" key="6">
    <source>
        <dbReference type="ARBA" id="ARBA00022840"/>
    </source>
</evidence>
<protein>
    <recommendedName>
        <fullName evidence="1">non-specific protein-tyrosine kinase</fullName>
        <ecNumber evidence="1">2.7.10.2</ecNumber>
    </recommendedName>
</protein>
<dbReference type="InterPro" id="IPR055175">
    <property type="entry name" value="ACK/TNK-like_SAM"/>
</dbReference>
<feature type="compositionally biased region" description="Low complexity" evidence="10">
    <location>
        <begin position="837"/>
        <end position="848"/>
    </location>
</feature>
<dbReference type="GO" id="GO:0005524">
    <property type="term" value="F:ATP binding"/>
    <property type="evidence" value="ECO:0007669"/>
    <property type="project" value="UniProtKB-UniRule"/>
</dbReference>
<evidence type="ECO:0000256" key="7">
    <source>
        <dbReference type="ARBA" id="ARBA00023137"/>
    </source>
</evidence>
<evidence type="ECO:0000313" key="13">
    <source>
        <dbReference type="EMBL" id="CAF3978317.1"/>
    </source>
</evidence>
<dbReference type="GO" id="GO:0004715">
    <property type="term" value="F:non-membrane spanning protein tyrosine kinase activity"/>
    <property type="evidence" value="ECO:0007669"/>
    <property type="project" value="UniProtKB-EC"/>
</dbReference>
<dbReference type="PROSITE" id="PS50108">
    <property type="entry name" value="CRIB"/>
    <property type="match status" value="1"/>
</dbReference>
<keyword evidence="4 9" id="KW-0547">Nucleotide-binding</keyword>
<dbReference type="PANTHER" id="PTHR24418">
    <property type="entry name" value="TYROSINE-PROTEIN KINASE"/>
    <property type="match status" value="1"/>
</dbReference>
<dbReference type="AlphaFoldDB" id="A0A819ME85"/>
<keyword evidence="6 9" id="KW-0067">ATP-binding</keyword>
<evidence type="ECO:0000256" key="4">
    <source>
        <dbReference type="ARBA" id="ARBA00022741"/>
    </source>
</evidence>
<organism evidence="13 14">
    <name type="scientific">Rotaria magnacalcarata</name>
    <dbReference type="NCBI Taxonomy" id="392030"/>
    <lineage>
        <taxon>Eukaryota</taxon>
        <taxon>Metazoa</taxon>
        <taxon>Spiralia</taxon>
        <taxon>Gnathifera</taxon>
        <taxon>Rotifera</taxon>
        <taxon>Eurotatoria</taxon>
        <taxon>Bdelloidea</taxon>
        <taxon>Philodinida</taxon>
        <taxon>Philodinidae</taxon>
        <taxon>Rotaria</taxon>
    </lineage>
</organism>
<evidence type="ECO:0000256" key="3">
    <source>
        <dbReference type="ARBA" id="ARBA00022679"/>
    </source>
</evidence>
<feature type="region of interest" description="Disordered" evidence="10">
    <location>
        <begin position="866"/>
        <end position="898"/>
    </location>
</feature>
<feature type="domain" description="Protein kinase" evidence="11">
    <location>
        <begin position="147"/>
        <end position="416"/>
    </location>
</feature>